<dbReference type="InterPro" id="IPR014944">
    <property type="entry name" value="Toxin_SymE-like"/>
</dbReference>
<dbReference type="GO" id="GO:0016788">
    <property type="term" value="F:hydrolase activity, acting on ester bonds"/>
    <property type="evidence" value="ECO:0007669"/>
    <property type="project" value="InterPro"/>
</dbReference>
<dbReference type="GO" id="GO:0003723">
    <property type="term" value="F:RNA binding"/>
    <property type="evidence" value="ECO:0007669"/>
    <property type="project" value="InterPro"/>
</dbReference>
<dbReference type="GO" id="GO:0016070">
    <property type="term" value="P:RNA metabolic process"/>
    <property type="evidence" value="ECO:0007669"/>
    <property type="project" value="InterPro"/>
</dbReference>
<reference evidence="3" key="1">
    <citation type="submission" date="2016-10" db="EMBL/GenBank/DDBJ databases">
        <authorList>
            <person name="Varghese N."/>
            <person name="Submissions S."/>
        </authorList>
    </citation>
    <scope>NUCLEOTIDE SEQUENCE [LARGE SCALE GENOMIC DNA]</scope>
    <source>
        <strain evidence="3">DSM 17071</strain>
    </source>
</reference>
<protein>
    <submittedName>
        <fullName evidence="2">Toxic protein SymE</fullName>
    </submittedName>
</protein>
<dbReference type="OrthoDB" id="9803936at2"/>
<feature type="domain" description="Toxin SymE-like" evidence="1">
    <location>
        <begin position="11"/>
        <end position="57"/>
    </location>
</feature>
<dbReference type="EMBL" id="FNDW01000001">
    <property type="protein sequence ID" value="SDH57861.1"/>
    <property type="molecule type" value="Genomic_DNA"/>
</dbReference>
<dbReference type="GO" id="GO:0005737">
    <property type="term" value="C:cytoplasm"/>
    <property type="evidence" value="ECO:0007669"/>
    <property type="project" value="InterPro"/>
</dbReference>
<dbReference type="AlphaFoldDB" id="A0A1G8DJV3"/>
<dbReference type="RefSeq" id="WP_042719990.1">
    <property type="nucleotide sequence ID" value="NZ_FNDW01000001.1"/>
</dbReference>
<evidence type="ECO:0000313" key="2">
    <source>
        <dbReference type="EMBL" id="SDH57861.1"/>
    </source>
</evidence>
<dbReference type="Pfam" id="PF08845">
    <property type="entry name" value="SymE_toxin"/>
    <property type="match status" value="1"/>
</dbReference>
<keyword evidence="3" id="KW-1185">Reference proteome</keyword>
<dbReference type="Proteomes" id="UP000198869">
    <property type="component" value="Unassembled WGS sequence"/>
</dbReference>
<accession>A0A1G8DJV3</accession>
<evidence type="ECO:0000259" key="1">
    <source>
        <dbReference type="Pfam" id="PF08845"/>
    </source>
</evidence>
<proteinExistence type="predicted"/>
<evidence type="ECO:0000313" key="3">
    <source>
        <dbReference type="Proteomes" id="UP000198869"/>
    </source>
</evidence>
<gene>
    <name evidence="2" type="ORF">SAMN05421846_101207</name>
</gene>
<organism evidence="2 3">
    <name type="scientific">Chryseobacterium taeanense</name>
    <dbReference type="NCBI Taxonomy" id="311334"/>
    <lineage>
        <taxon>Bacteria</taxon>
        <taxon>Pseudomonadati</taxon>
        <taxon>Bacteroidota</taxon>
        <taxon>Flavobacteriia</taxon>
        <taxon>Flavobacteriales</taxon>
        <taxon>Weeksellaceae</taxon>
        <taxon>Chryseobacterium group</taxon>
        <taxon>Chryseobacterium</taxon>
    </lineage>
</organism>
<sequence>MMNARKIKIHTRYQKSNHRMITVPEIRLQGKWLDALGFGKGKTVHIQQKKNKLTITVAK</sequence>
<name>A0A1G8DJV3_9FLAO</name>